<dbReference type="SUPFAM" id="SSF50998">
    <property type="entry name" value="Quinoprotein alcohol dehydrogenase-like"/>
    <property type="match status" value="1"/>
</dbReference>
<dbReference type="InterPro" id="IPR002372">
    <property type="entry name" value="PQQ_rpt_dom"/>
</dbReference>
<dbReference type="InterPro" id="IPR000873">
    <property type="entry name" value="AMP-dep_synth/lig_dom"/>
</dbReference>
<name>A0A182PVP6_9DIPT</name>
<feature type="domain" description="AMP-dependent synthetase/ligase" evidence="1">
    <location>
        <begin position="71"/>
        <end position="257"/>
    </location>
</feature>
<dbReference type="SUPFAM" id="SSF56801">
    <property type="entry name" value="Acetyl-CoA synthetase-like"/>
    <property type="match status" value="1"/>
</dbReference>
<dbReference type="EnsemblMetazoa" id="AEPI011033-RA">
    <property type="protein sequence ID" value="AEPI011033-PA"/>
    <property type="gene ID" value="AEPI011033"/>
</dbReference>
<dbReference type="PANTHER" id="PTHR44394:SF1">
    <property type="entry name" value="BETA-ALANINE-ACTIVATING ENZYME"/>
    <property type="match status" value="1"/>
</dbReference>
<dbReference type="InterPro" id="IPR045851">
    <property type="entry name" value="AMP-bd_C_sf"/>
</dbReference>
<dbReference type="Gene3D" id="2.130.10.10">
    <property type="entry name" value="YVTN repeat-like/Quinoprotein amine dehydrogenase"/>
    <property type="match status" value="1"/>
</dbReference>
<feature type="domain" description="Pyrrolo-quinoline quinone repeat" evidence="2">
    <location>
        <begin position="547"/>
        <end position="854"/>
    </location>
</feature>
<dbReference type="PANTHER" id="PTHR44394">
    <property type="entry name" value="BETA-ALANINE-ACTIVATING ENZYME"/>
    <property type="match status" value="1"/>
</dbReference>
<dbReference type="STRING" id="199890.A0A182PVP6"/>
<evidence type="ECO:0000313" key="4">
    <source>
        <dbReference type="Proteomes" id="UP000075885"/>
    </source>
</evidence>
<dbReference type="InterPro" id="IPR052091">
    <property type="entry name" value="Beta-ala_Activ/Resist"/>
</dbReference>
<dbReference type="Pfam" id="PF00501">
    <property type="entry name" value="AMP-binding"/>
    <property type="match status" value="1"/>
</dbReference>
<evidence type="ECO:0000259" key="2">
    <source>
        <dbReference type="Pfam" id="PF13570"/>
    </source>
</evidence>
<sequence length="864" mass="96692">IIISGNGFYCVDKIWFDQLSCDRNNICAAYFLQNFEANVTHQGFQLLLGTRVLTMPLLFALDVNKMERFPDVTFCIRTSGSTGKPKTVLVPRACIMPNVLSLSKRFALCERDIIFVCSPPTFDPFVVDIFMGLRSGAALLLVDNSIRLSAKRLLGILFPGVTVMQITPSMFTRWNKNDMEHVIFHPNTTLKTLVLGGEHFPILQRPKNCPVNMYNIYGITEVSCWSMMQKVPNDNQVDVPLGETLDESIVLQIRNATDESLSPEHLANGSVLGQLYIGSCSRKCVILEQSNNDHEEAFPLFRATGDLVERTAEGKYYYRGRCCRTIKRFGCRVNLTELETILQTHPSVEQCAACLIDEQQSLVMFFKSVTDNSSVRGSLWTDMRAKLRTEQLPDEIHHIDQFPLSAHGKTCPEGLRSLYKHIKKSLVEDCISPKDFFRAKLEAMGILYERHPVKSNSKKKEKPNSSFVDHGGTSFGALCLHAALEERFGIQLPGLIALLLDPSTPLEQAMRYIESKTSPLKGSLQRNEGTNEVYNEKLLSIEHRYDLKKCIDSRASIVHLQDIGSILSVGSHSGMLLTINIDTNAVVSRIFLPDRIECTVSFFMLQTTVYGIVGCYDGFLYCFNPLKDESIHWKYDAGGMIKCTPLVVPQSNLIIFGSYSSSHNLHCIKGVSYNKTNRTKPILSQPVVLGDEKAENVLIATLDGTIAVVSIVTGCLVWKRATERQIPIFGTPTFLPECKSAALCSVDGTLEIYDTIGGSKRANHSFPGNVFCSCLALKHPEEDRVDFIVGCYDRHVYCVEYLPKNRETLEVKWKIEQQSQIYATPALIGYHLIVCTSSGWLNLFDTRSVGSIQTSLIAKIKVNG</sequence>
<proteinExistence type="predicted"/>
<dbReference type="InterPro" id="IPR042099">
    <property type="entry name" value="ANL_N_sf"/>
</dbReference>
<organism evidence="3 4">
    <name type="scientific">Anopheles epiroticus</name>
    <dbReference type="NCBI Taxonomy" id="199890"/>
    <lineage>
        <taxon>Eukaryota</taxon>
        <taxon>Metazoa</taxon>
        <taxon>Ecdysozoa</taxon>
        <taxon>Arthropoda</taxon>
        <taxon>Hexapoda</taxon>
        <taxon>Insecta</taxon>
        <taxon>Pterygota</taxon>
        <taxon>Neoptera</taxon>
        <taxon>Endopterygota</taxon>
        <taxon>Diptera</taxon>
        <taxon>Nematocera</taxon>
        <taxon>Culicoidea</taxon>
        <taxon>Culicidae</taxon>
        <taxon>Anophelinae</taxon>
        <taxon>Anopheles</taxon>
    </lineage>
</organism>
<dbReference type="Proteomes" id="UP000075885">
    <property type="component" value="Unassembled WGS sequence"/>
</dbReference>
<dbReference type="GO" id="GO:0043041">
    <property type="term" value="P:amino acid activation for nonribosomal peptide biosynthetic process"/>
    <property type="evidence" value="ECO:0007669"/>
    <property type="project" value="TreeGrafter"/>
</dbReference>
<dbReference type="AlphaFoldDB" id="A0A182PVP6"/>
<evidence type="ECO:0000259" key="1">
    <source>
        <dbReference type="Pfam" id="PF00501"/>
    </source>
</evidence>
<reference evidence="3" key="2">
    <citation type="submission" date="2020-05" db="UniProtKB">
        <authorList>
            <consortium name="EnsemblMetazoa"/>
        </authorList>
    </citation>
    <scope>IDENTIFICATION</scope>
    <source>
        <strain evidence="3">Epiroticus2</strain>
    </source>
</reference>
<dbReference type="Pfam" id="PF13570">
    <property type="entry name" value="Beta-prop_ACSF4"/>
    <property type="match status" value="1"/>
</dbReference>
<protein>
    <submittedName>
        <fullName evidence="3">Uncharacterized protein</fullName>
    </submittedName>
</protein>
<reference evidence="4" key="1">
    <citation type="submission" date="2013-03" db="EMBL/GenBank/DDBJ databases">
        <title>The Genome Sequence of Anopheles epiroticus epiroticus2.</title>
        <authorList>
            <consortium name="The Broad Institute Genomics Platform"/>
            <person name="Neafsey D.E."/>
            <person name="Howell P."/>
            <person name="Walker B."/>
            <person name="Young S.K."/>
            <person name="Zeng Q."/>
            <person name="Gargeya S."/>
            <person name="Fitzgerald M."/>
            <person name="Haas B."/>
            <person name="Abouelleil A."/>
            <person name="Allen A.W."/>
            <person name="Alvarado L."/>
            <person name="Arachchi H.M."/>
            <person name="Berlin A.M."/>
            <person name="Chapman S.B."/>
            <person name="Gainer-Dewar J."/>
            <person name="Goldberg J."/>
            <person name="Griggs A."/>
            <person name="Gujja S."/>
            <person name="Hansen M."/>
            <person name="Howarth C."/>
            <person name="Imamovic A."/>
            <person name="Ireland A."/>
            <person name="Larimer J."/>
            <person name="McCowan C."/>
            <person name="Murphy C."/>
            <person name="Pearson M."/>
            <person name="Poon T.W."/>
            <person name="Priest M."/>
            <person name="Roberts A."/>
            <person name="Saif S."/>
            <person name="Shea T."/>
            <person name="Sisk P."/>
            <person name="Sykes S."/>
            <person name="Wortman J."/>
            <person name="Nusbaum C."/>
            <person name="Birren B."/>
        </authorList>
    </citation>
    <scope>NUCLEOTIDE SEQUENCE [LARGE SCALE GENOMIC DNA]</scope>
    <source>
        <strain evidence="4">Epiroticus2</strain>
    </source>
</reference>
<dbReference type="Gene3D" id="3.40.50.12780">
    <property type="entry name" value="N-terminal domain of ligase-like"/>
    <property type="match status" value="1"/>
</dbReference>
<dbReference type="VEuPathDB" id="VectorBase:AEPI011033"/>
<keyword evidence="4" id="KW-1185">Reference proteome</keyword>
<dbReference type="InterPro" id="IPR015943">
    <property type="entry name" value="WD40/YVTN_repeat-like_dom_sf"/>
</dbReference>
<evidence type="ECO:0000313" key="3">
    <source>
        <dbReference type="EnsemblMetazoa" id="AEPI011033-PA"/>
    </source>
</evidence>
<dbReference type="InterPro" id="IPR011047">
    <property type="entry name" value="Quinoprotein_ADH-like_sf"/>
</dbReference>
<dbReference type="Gene3D" id="3.30.300.30">
    <property type="match status" value="1"/>
</dbReference>
<accession>A0A182PVP6</accession>